<gene>
    <name evidence="2" type="ORF">GOODEAATRI_019329</name>
</gene>
<protein>
    <submittedName>
        <fullName evidence="2">Uncharacterized protein</fullName>
    </submittedName>
</protein>
<dbReference type="Proteomes" id="UP001476798">
    <property type="component" value="Unassembled WGS sequence"/>
</dbReference>
<accession>A0ABV0N2P1</accession>
<keyword evidence="3" id="KW-1185">Reference proteome</keyword>
<feature type="region of interest" description="Disordered" evidence="1">
    <location>
        <begin position="1"/>
        <end position="28"/>
    </location>
</feature>
<evidence type="ECO:0000313" key="3">
    <source>
        <dbReference type="Proteomes" id="UP001476798"/>
    </source>
</evidence>
<name>A0ABV0N2P1_9TELE</name>
<comment type="caution">
    <text evidence="2">The sequence shown here is derived from an EMBL/GenBank/DDBJ whole genome shotgun (WGS) entry which is preliminary data.</text>
</comment>
<dbReference type="EMBL" id="JAHRIO010021697">
    <property type="protein sequence ID" value="MEQ2165654.1"/>
    <property type="molecule type" value="Genomic_DNA"/>
</dbReference>
<sequence length="126" mass="13509">MPAPRPAGKDRALGILGSGRSQHDAGARQSNCGQRLLVHLSLVLIGVRRTSGERMQPSGDSWSIRAELEDRPHVVASGWFGAVTPGTAIRPGYAELKGFLQQISRGSESISKTFPFNLTATSRSLL</sequence>
<evidence type="ECO:0000256" key="1">
    <source>
        <dbReference type="SAM" id="MobiDB-lite"/>
    </source>
</evidence>
<organism evidence="2 3">
    <name type="scientific">Goodea atripinnis</name>
    <dbReference type="NCBI Taxonomy" id="208336"/>
    <lineage>
        <taxon>Eukaryota</taxon>
        <taxon>Metazoa</taxon>
        <taxon>Chordata</taxon>
        <taxon>Craniata</taxon>
        <taxon>Vertebrata</taxon>
        <taxon>Euteleostomi</taxon>
        <taxon>Actinopterygii</taxon>
        <taxon>Neopterygii</taxon>
        <taxon>Teleostei</taxon>
        <taxon>Neoteleostei</taxon>
        <taxon>Acanthomorphata</taxon>
        <taxon>Ovalentaria</taxon>
        <taxon>Atherinomorphae</taxon>
        <taxon>Cyprinodontiformes</taxon>
        <taxon>Goodeidae</taxon>
        <taxon>Goodea</taxon>
    </lineage>
</organism>
<evidence type="ECO:0000313" key="2">
    <source>
        <dbReference type="EMBL" id="MEQ2165654.1"/>
    </source>
</evidence>
<reference evidence="2 3" key="1">
    <citation type="submission" date="2021-06" db="EMBL/GenBank/DDBJ databases">
        <authorList>
            <person name="Palmer J.M."/>
        </authorList>
    </citation>
    <scope>NUCLEOTIDE SEQUENCE [LARGE SCALE GENOMIC DNA]</scope>
    <source>
        <strain evidence="2 3">GA_2019</strain>
        <tissue evidence="2">Muscle</tissue>
    </source>
</reference>
<proteinExistence type="predicted"/>